<keyword evidence="2" id="KW-0808">Transferase</keyword>
<dbReference type="InterPro" id="IPR029044">
    <property type="entry name" value="Nucleotide-diphossugar_trans"/>
</dbReference>
<comment type="caution">
    <text evidence="2">The sequence shown here is derived from an EMBL/GenBank/DDBJ whole genome shotgun (WGS) entry which is preliminary data.</text>
</comment>
<dbReference type="InterPro" id="IPR025877">
    <property type="entry name" value="MobA-like_NTP_Trfase"/>
</dbReference>
<dbReference type="RefSeq" id="WP_080859731.1">
    <property type="nucleotide sequence ID" value="NZ_JARTLI010000039.1"/>
</dbReference>
<dbReference type="AlphaFoldDB" id="A0ABD5IY01"/>
<reference evidence="2 3" key="1">
    <citation type="submission" date="2023-03" db="EMBL/GenBank/DDBJ databases">
        <title>Bacillus Genome Sequencing.</title>
        <authorList>
            <person name="Dunlap C."/>
        </authorList>
    </citation>
    <scope>NUCLEOTIDE SEQUENCE [LARGE SCALE GENOMIC DNA]</scope>
    <source>
        <strain evidence="2 3">NRS-38</strain>
    </source>
</reference>
<evidence type="ECO:0000259" key="1">
    <source>
        <dbReference type="Pfam" id="PF12804"/>
    </source>
</evidence>
<dbReference type="GO" id="GO:0016779">
    <property type="term" value="F:nucleotidyltransferase activity"/>
    <property type="evidence" value="ECO:0007669"/>
    <property type="project" value="UniProtKB-ARBA"/>
</dbReference>
<organism evidence="2 3">
    <name type="scientific">Anoxybacteroides rupiense</name>
    <dbReference type="NCBI Taxonomy" id="311460"/>
    <lineage>
        <taxon>Bacteria</taxon>
        <taxon>Bacillati</taxon>
        <taxon>Bacillota</taxon>
        <taxon>Bacilli</taxon>
        <taxon>Bacillales</taxon>
        <taxon>Anoxybacillaceae</taxon>
        <taxon>Anoxybacteroides</taxon>
    </lineage>
</organism>
<sequence>MKAPRTVGIYLAAGKSARMGTDKRLLPFADYSLGSTALQAAVLSSLSHILVIVPMEDSLDWMLYELRHHEKCIIIRCASDWGFAHSLRCGLHLAIKLHAEAAVVMLADQPFITAAMINDLINAYCQHRTDYVAFSSKSRPSPPILFSAALFSELLDIYGDEGARQLFRKNSHWNGRLLTANDMDLFFDIDTFVDYETAIRRWNQKRRVYHDRKERHSQRGLG</sequence>
<feature type="domain" description="MobA-like NTP transferase" evidence="1">
    <location>
        <begin position="8"/>
        <end position="170"/>
    </location>
</feature>
<protein>
    <submittedName>
        <fullName evidence="2">NTP transferase domain-containing protein</fullName>
    </submittedName>
</protein>
<proteinExistence type="predicted"/>
<dbReference type="Pfam" id="PF12804">
    <property type="entry name" value="NTP_transf_3"/>
    <property type="match status" value="1"/>
</dbReference>
<dbReference type="CDD" id="cd04182">
    <property type="entry name" value="GT_2_like_f"/>
    <property type="match status" value="1"/>
</dbReference>
<dbReference type="Proteomes" id="UP001339962">
    <property type="component" value="Unassembled WGS sequence"/>
</dbReference>
<dbReference type="Gene3D" id="3.90.550.10">
    <property type="entry name" value="Spore Coat Polysaccharide Biosynthesis Protein SpsA, Chain A"/>
    <property type="match status" value="1"/>
</dbReference>
<name>A0ABD5IY01_9BACL</name>
<dbReference type="PANTHER" id="PTHR43777">
    <property type="entry name" value="MOLYBDENUM COFACTOR CYTIDYLYLTRANSFERASE"/>
    <property type="match status" value="1"/>
</dbReference>
<gene>
    <name evidence="2" type="ORF">P9850_15495</name>
</gene>
<evidence type="ECO:0000313" key="2">
    <source>
        <dbReference type="EMBL" id="MED5053204.1"/>
    </source>
</evidence>
<evidence type="ECO:0000313" key="3">
    <source>
        <dbReference type="Proteomes" id="UP001339962"/>
    </source>
</evidence>
<dbReference type="EMBL" id="JARTLI010000039">
    <property type="protein sequence ID" value="MED5053204.1"/>
    <property type="molecule type" value="Genomic_DNA"/>
</dbReference>
<dbReference type="SUPFAM" id="SSF53448">
    <property type="entry name" value="Nucleotide-diphospho-sugar transferases"/>
    <property type="match status" value="1"/>
</dbReference>
<dbReference type="PANTHER" id="PTHR43777:SF1">
    <property type="entry name" value="MOLYBDENUM COFACTOR CYTIDYLYLTRANSFERASE"/>
    <property type="match status" value="1"/>
</dbReference>
<accession>A0ABD5IY01</accession>